<gene>
    <name evidence="1" type="ORF">GJJ30_13400</name>
</gene>
<dbReference type="SUPFAM" id="SSF52172">
    <property type="entry name" value="CheY-like"/>
    <property type="match status" value="1"/>
</dbReference>
<dbReference type="Gene3D" id="3.40.50.2300">
    <property type="match status" value="1"/>
</dbReference>
<dbReference type="AlphaFoldDB" id="A0A7K0EKA3"/>
<organism evidence="1 2">
    <name type="scientific">Larkinella terrae</name>
    <dbReference type="NCBI Taxonomy" id="2025311"/>
    <lineage>
        <taxon>Bacteria</taxon>
        <taxon>Pseudomonadati</taxon>
        <taxon>Bacteroidota</taxon>
        <taxon>Cytophagia</taxon>
        <taxon>Cytophagales</taxon>
        <taxon>Spirosomataceae</taxon>
        <taxon>Larkinella</taxon>
    </lineage>
</organism>
<evidence type="ECO:0000313" key="2">
    <source>
        <dbReference type="Proteomes" id="UP000441754"/>
    </source>
</evidence>
<sequence length="154" mass="17095">MTGPLAILLVGTSSPELQALGQSFRKFGVSYRHLSAQENGAMDAYFQKSLADAPFVPTLIMLDMDSCDPGAILAILKHHPVLRRIPVVIFGQGNDPERVKLAYGLGATCYMPKPENWEVSMTHFCSYWKKRVALPIIKAEDILATNPTLQHNRQ</sequence>
<dbReference type="RefSeq" id="WP_154175673.1">
    <property type="nucleotide sequence ID" value="NZ_WJXZ01000007.1"/>
</dbReference>
<dbReference type="Proteomes" id="UP000441754">
    <property type="component" value="Unassembled WGS sequence"/>
</dbReference>
<protein>
    <recommendedName>
        <fullName evidence="3">Response regulator</fullName>
    </recommendedName>
</protein>
<accession>A0A7K0EKA3</accession>
<name>A0A7K0EKA3_9BACT</name>
<comment type="caution">
    <text evidence="1">The sequence shown here is derived from an EMBL/GenBank/DDBJ whole genome shotgun (WGS) entry which is preliminary data.</text>
</comment>
<dbReference type="InterPro" id="IPR011006">
    <property type="entry name" value="CheY-like_superfamily"/>
</dbReference>
<proteinExistence type="predicted"/>
<dbReference type="EMBL" id="WJXZ01000007">
    <property type="protein sequence ID" value="MRS62290.1"/>
    <property type="molecule type" value="Genomic_DNA"/>
</dbReference>
<evidence type="ECO:0008006" key="3">
    <source>
        <dbReference type="Google" id="ProtNLM"/>
    </source>
</evidence>
<keyword evidence="2" id="KW-1185">Reference proteome</keyword>
<evidence type="ECO:0000313" key="1">
    <source>
        <dbReference type="EMBL" id="MRS62290.1"/>
    </source>
</evidence>
<dbReference type="OrthoDB" id="949666at2"/>
<reference evidence="1 2" key="1">
    <citation type="journal article" date="2018" name="Antonie Van Leeuwenhoek">
        <title>Larkinella terrae sp. nov., isolated from soil on Jeju Island, South Korea.</title>
        <authorList>
            <person name="Ten L.N."/>
            <person name="Jeon J."/>
            <person name="Park S.J."/>
            <person name="Park S."/>
            <person name="Lee S.Y."/>
            <person name="Kim M.K."/>
            <person name="Jung H.Y."/>
        </authorList>
    </citation>
    <scope>NUCLEOTIDE SEQUENCE [LARGE SCALE GENOMIC DNA]</scope>
    <source>
        <strain evidence="1 2">KCTC 52001</strain>
    </source>
</reference>